<dbReference type="EMBL" id="ANCE01000087">
    <property type="protein sequence ID" value="EMK24706.1"/>
    <property type="molecule type" value="Genomic_DNA"/>
</dbReference>
<evidence type="ECO:0000256" key="1">
    <source>
        <dbReference type="SAM" id="MobiDB-lite"/>
    </source>
</evidence>
<dbReference type="PATRIC" id="fig|1240687.3.peg.1742"/>
<accession>M6FPQ8</accession>
<dbReference type="AlphaFoldDB" id="M6FPQ8"/>
<proteinExistence type="predicted"/>
<gene>
    <name evidence="2" type="ORF">LEP1GSC008_3396</name>
</gene>
<comment type="caution">
    <text evidence="2">The sequence shown here is derived from an EMBL/GenBank/DDBJ whole genome shotgun (WGS) entry which is preliminary data.</text>
</comment>
<protein>
    <submittedName>
        <fullName evidence="2">Uncharacterized protein</fullName>
    </submittedName>
</protein>
<evidence type="ECO:0000313" key="2">
    <source>
        <dbReference type="EMBL" id="EMK24706.1"/>
    </source>
</evidence>
<dbReference type="Proteomes" id="UP000011980">
    <property type="component" value="Unassembled WGS sequence"/>
</dbReference>
<name>M6FPQ8_9LEPT</name>
<evidence type="ECO:0000313" key="3">
    <source>
        <dbReference type="Proteomes" id="UP000011980"/>
    </source>
</evidence>
<organism evidence="2 3">
    <name type="scientific">Leptospira kirschneri serovar Bulgarica str. Nikolaevo</name>
    <dbReference type="NCBI Taxonomy" id="1240687"/>
    <lineage>
        <taxon>Bacteria</taxon>
        <taxon>Pseudomonadati</taxon>
        <taxon>Spirochaetota</taxon>
        <taxon>Spirochaetia</taxon>
        <taxon>Leptospirales</taxon>
        <taxon>Leptospiraceae</taxon>
        <taxon>Leptospira</taxon>
    </lineage>
</organism>
<reference evidence="2 3" key="1">
    <citation type="submission" date="2013-01" db="EMBL/GenBank/DDBJ databases">
        <authorList>
            <person name="Harkins D.M."/>
            <person name="Durkin A.S."/>
            <person name="Brinkac L.M."/>
            <person name="Haft D.H."/>
            <person name="Selengut J.D."/>
            <person name="Sanka R."/>
            <person name="DePew J."/>
            <person name="Purushe J."/>
            <person name="Galloway R.L."/>
            <person name="Vinetz J.M."/>
            <person name="Sutton G.G."/>
            <person name="Nierman W.C."/>
            <person name="Fouts D.E."/>
        </authorList>
    </citation>
    <scope>NUCLEOTIDE SEQUENCE [LARGE SCALE GENOMIC DNA]</scope>
    <source>
        <strain evidence="2 3">Nikolaevo</strain>
    </source>
</reference>
<sequence length="83" mass="9977">MDKRKWRVFLSILGWRREDRTKFSGIKNEQRLPDLRIEQRAKSDFKEEFLITETVLARIKLEPKKEQKNQTEGEPEPAKSGKY</sequence>
<feature type="region of interest" description="Disordered" evidence="1">
    <location>
        <begin position="62"/>
        <end position="83"/>
    </location>
</feature>